<dbReference type="Proteomes" id="UP000000346">
    <property type="component" value="Chromosome"/>
</dbReference>
<dbReference type="eggNOG" id="arCOG01812">
    <property type="taxonomic scope" value="Archaea"/>
</dbReference>
<evidence type="ECO:0000313" key="2">
    <source>
        <dbReference type="EMBL" id="ADL18707.1"/>
    </source>
</evidence>
<dbReference type="HOGENOM" id="CLU_081491_0_0_2"/>
<feature type="transmembrane region" description="Helical" evidence="1">
    <location>
        <begin position="36"/>
        <end position="55"/>
    </location>
</feature>
<proteinExistence type="predicted"/>
<dbReference type="EMBL" id="CP001742">
    <property type="protein sequence ID" value="ADL18707.1"/>
    <property type="molecule type" value="Genomic_DNA"/>
</dbReference>
<sequence>MKFPLCRALLRLSPNIEYIIIGSGIAKDLDSYCRKVALPLMALMTVALPFLAFVVLERLSPGALVEYLSLALAAASGLLLSIALSIGVPTFSYTSRADYLEAKFHVFASTLASLLAGGQNLSEALAGLAKYEDELKEFKVEINYIKLMTSLSQDPVVILNELSKITPSNSLKTLAESLAKGVSTGSDLLSIVSYQLETYTNYYYSLVDKVAASVGSLLEMFLSAGMIMPILVTIMGILFSVYPIHGVSFTSLVVLAIFILMPIISAVTVVLIDDQVSKIKL</sequence>
<protein>
    <submittedName>
        <fullName evidence="2">Uncharacterized protein</fullName>
    </submittedName>
</protein>
<dbReference type="STRING" id="666510.ASAC_0300"/>
<keyword evidence="1" id="KW-1133">Transmembrane helix</keyword>
<dbReference type="InterPro" id="IPR056569">
    <property type="entry name" value="ArlJ-like"/>
</dbReference>
<name>D9Q069_ACIS3</name>
<keyword evidence="3" id="KW-1185">Reference proteome</keyword>
<keyword evidence="1" id="KW-0812">Transmembrane</keyword>
<gene>
    <name evidence="2" type="ordered locus">ASAC_0300</name>
</gene>
<keyword evidence="1" id="KW-0472">Membrane</keyword>
<dbReference type="KEGG" id="asc:ASAC_0300"/>
<dbReference type="InParanoid" id="D9Q069"/>
<dbReference type="PANTHER" id="PTHR35402:SF2">
    <property type="entry name" value="FLAGELLA ACCESSORY PROTEIN J"/>
    <property type="match status" value="1"/>
</dbReference>
<reference evidence="2 3" key="1">
    <citation type="journal article" date="2010" name="Appl. Environ. Microbiol.">
        <title>The genome sequence of the crenarchaeon Acidilobus saccharovorans supports a new order, Acidilobales, and suggests an important ecological role in terrestrial acidic hot springs.</title>
        <authorList>
            <person name="Mardanov A.V."/>
            <person name="Svetlitchnyi V.A."/>
            <person name="Beletsky A.V."/>
            <person name="Prokofeva M.I."/>
            <person name="Bonch-Osmolovskaya E.A."/>
            <person name="Ravin N.V."/>
            <person name="Skryabin K.G."/>
        </authorList>
    </citation>
    <scope>NUCLEOTIDE SEQUENCE [LARGE SCALE GENOMIC DNA]</scope>
    <source>
        <strain evidence="3">DSM 16705 / JCM 18335 / VKM B-2471 / 345-15</strain>
    </source>
</reference>
<dbReference type="PANTHER" id="PTHR35402">
    <property type="entry name" value="INTEGRAL MEMBRANE PROTEIN-RELATED"/>
    <property type="match status" value="1"/>
</dbReference>
<organism evidence="2 3">
    <name type="scientific">Acidilobus saccharovorans (strain DSM 16705 / JCM 18335 / VKM B-2471 / 345-15)</name>
    <dbReference type="NCBI Taxonomy" id="666510"/>
    <lineage>
        <taxon>Archaea</taxon>
        <taxon>Thermoproteota</taxon>
        <taxon>Thermoprotei</taxon>
        <taxon>Acidilobales</taxon>
        <taxon>Acidilobaceae</taxon>
        <taxon>Acidilobus</taxon>
    </lineage>
</organism>
<feature type="transmembrane region" description="Helical" evidence="1">
    <location>
        <begin position="221"/>
        <end position="242"/>
    </location>
</feature>
<evidence type="ECO:0000313" key="3">
    <source>
        <dbReference type="Proteomes" id="UP000000346"/>
    </source>
</evidence>
<feature type="transmembrane region" description="Helical" evidence="1">
    <location>
        <begin position="248"/>
        <end position="272"/>
    </location>
</feature>
<dbReference type="AlphaFoldDB" id="D9Q069"/>
<accession>D9Q069</accession>
<evidence type="ECO:0000256" key="1">
    <source>
        <dbReference type="SAM" id="Phobius"/>
    </source>
</evidence>
<feature type="transmembrane region" description="Helical" evidence="1">
    <location>
        <begin position="67"/>
        <end position="88"/>
    </location>
</feature>